<gene>
    <name evidence="1" type="ORF">ACKI1S_43905</name>
</gene>
<sequence>MEQRPRVRWHHASADLADFAMVSWAADPDRVAAHLPDGFEPDVREGVTLVSLVAFRDHPFHFRFARQIRLSTGQVNYRTYVRHKGQTGVWFFGTSLASRLAHLPAAAWKMPWHHETVDVQAAWEGEKARTWRLHADGRWGTAEVTLRGTGRPMPPPLGFTTDDEISRIVTDPALGWYNRRDGIGTGRYSVWHEPLTLEDARVESAHSQVFTDLGLVSAGQAPCHAGLQRRSVFDIHTPPRRQIS</sequence>
<evidence type="ECO:0000313" key="1">
    <source>
        <dbReference type="EMBL" id="MFM9653033.1"/>
    </source>
</evidence>
<dbReference type="EMBL" id="JBJVNE010000037">
    <property type="protein sequence ID" value="MFM9653033.1"/>
    <property type="molecule type" value="Genomic_DNA"/>
</dbReference>
<dbReference type="InterPro" id="IPR018644">
    <property type="entry name" value="DUF2071"/>
</dbReference>
<dbReference type="PANTHER" id="PTHR39186:SF1">
    <property type="entry name" value="DUF2071 DOMAIN-CONTAINING PROTEIN"/>
    <property type="match status" value="1"/>
</dbReference>
<dbReference type="SUPFAM" id="SSF160104">
    <property type="entry name" value="Acetoacetate decarboxylase-like"/>
    <property type="match status" value="1"/>
</dbReference>
<reference evidence="1 2" key="1">
    <citation type="submission" date="2024-12" db="EMBL/GenBank/DDBJ databases">
        <title>Forecasting of Potato common scab and diversities of Pathogenic streptomyces spp. in china.</title>
        <authorList>
            <person name="Handique U."/>
            <person name="Wu J."/>
        </authorList>
    </citation>
    <scope>NUCLEOTIDE SEQUENCE [LARGE SCALE GENOMIC DNA]</scope>
    <source>
        <strain evidence="1 2">ZRIMU1585</strain>
    </source>
</reference>
<proteinExistence type="predicted"/>
<comment type="caution">
    <text evidence="1">The sequence shown here is derived from an EMBL/GenBank/DDBJ whole genome shotgun (WGS) entry which is preliminary data.</text>
</comment>
<dbReference type="PANTHER" id="PTHR39186">
    <property type="entry name" value="DUF2071 FAMILY PROTEIN"/>
    <property type="match status" value="1"/>
</dbReference>
<protein>
    <submittedName>
        <fullName evidence="1">DUF2071 domain-containing protein</fullName>
    </submittedName>
</protein>
<name>A0ABW9IXF2_STRGJ</name>
<accession>A0ABW9IXF2</accession>
<keyword evidence="2" id="KW-1185">Reference proteome</keyword>
<organism evidence="1 2">
    <name type="scientific">Streptomyces galilaeus</name>
    <dbReference type="NCBI Taxonomy" id="33899"/>
    <lineage>
        <taxon>Bacteria</taxon>
        <taxon>Bacillati</taxon>
        <taxon>Actinomycetota</taxon>
        <taxon>Actinomycetes</taxon>
        <taxon>Kitasatosporales</taxon>
        <taxon>Streptomycetaceae</taxon>
        <taxon>Streptomyces</taxon>
    </lineage>
</organism>
<evidence type="ECO:0000313" key="2">
    <source>
        <dbReference type="Proteomes" id="UP001631993"/>
    </source>
</evidence>
<dbReference type="RefSeq" id="WP_369276822.1">
    <property type="nucleotide sequence ID" value="NZ_JBJVMW010000038.1"/>
</dbReference>
<dbReference type="Pfam" id="PF09844">
    <property type="entry name" value="DUF2071"/>
    <property type="match status" value="1"/>
</dbReference>
<dbReference type="InterPro" id="IPR023375">
    <property type="entry name" value="ADC_dom_sf"/>
</dbReference>
<dbReference type="Proteomes" id="UP001631993">
    <property type="component" value="Unassembled WGS sequence"/>
</dbReference>
<dbReference type="Gene3D" id="2.40.400.10">
    <property type="entry name" value="Acetoacetate decarboxylase-like"/>
    <property type="match status" value="1"/>
</dbReference>